<feature type="region of interest" description="Disordered" evidence="1">
    <location>
        <begin position="21"/>
        <end position="47"/>
    </location>
</feature>
<evidence type="ECO:0008006" key="4">
    <source>
        <dbReference type="Google" id="ProtNLM"/>
    </source>
</evidence>
<dbReference type="PROSITE" id="PS51257">
    <property type="entry name" value="PROKAR_LIPOPROTEIN"/>
    <property type="match status" value="1"/>
</dbReference>
<proteinExistence type="predicted"/>
<organism evidence="2 3">
    <name type="scientific">Enterococcus gallinarum</name>
    <dbReference type="NCBI Taxonomy" id="1353"/>
    <lineage>
        <taxon>Bacteria</taxon>
        <taxon>Bacillati</taxon>
        <taxon>Bacillota</taxon>
        <taxon>Bacilli</taxon>
        <taxon>Lactobacillales</taxon>
        <taxon>Enterococcaceae</taxon>
        <taxon>Enterococcus</taxon>
    </lineage>
</organism>
<dbReference type="Proteomes" id="UP001241571">
    <property type="component" value="Unassembled WGS sequence"/>
</dbReference>
<feature type="compositionally biased region" description="Low complexity" evidence="1">
    <location>
        <begin position="29"/>
        <end position="47"/>
    </location>
</feature>
<sequence>MKKVILATVFTALLLGGCSSNSDKDKAADSSSSSAASSSTVESTVESSAAEVDTSNLSYFYPDKKDTKKLDDLHVSVHSKLDNDNYKEIDIRSNEFVEGADVFIYIDGQISNIDSDLSTGLRTATPIAGDDITEGLHSLELVQYADNDDENGEVLLYVRSTYTIDPE</sequence>
<evidence type="ECO:0000256" key="1">
    <source>
        <dbReference type="SAM" id="MobiDB-lite"/>
    </source>
</evidence>
<dbReference type="AlphaFoldDB" id="A0ABD4ZSV0"/>
<accession>A0ABD4ZSV0</accession>
<reference evidence="2 3" key="1">
    <citation type="submission" date="2023-06" db="EMBL/GenBank/DDBJ databases">
        <title>Acute promotion of culturable opportunistic pathogens and persistent increase of antibiotic resistance following antibiotic exposure in mouse gut microbiota.</title>
        <authorList>
            <person name="Li L."/>
            <person name="Wang B."/>
            <person name="Sun Y."/>
            <person name="Wang M."/>
            <person name="Xu H."/>
        </authorList>
    </citation>
    <scope>NUCLEOTIDE SEQUENCE [LARGE SCALE GENOMIC DNA]</scope>
    <source>
        <strain evidence="2 3">CRI2_2</strain>
    </source>
</reference>
<dbReference type="EMBL" id="JASUBT010000005">
    <property type="protein sequence ID" value="MDL4935823.1"/>
    <property type="molecule type" value="Genomic_DNA"/>
</dbReference>
<dbReference type="RefSeq" id="WP_285905986.1">
    <property type="nucleotide sequence ID" value="NZ_JASUBC010000002.1"/>
</dbReference>
<comment type="caution">
    <text evidence="2">The sequence shown here is derived from an EMBL/GenBank/DDBJ whole genome shotgun (WGS) entry which is preliminary data.</text>
</comment>
<gene>
    <name evidence="2" type="ORF">QRX88_08865</name>
</gene>
<protein>
    <recommendedName>
        <fullName evidence="4">Lipoprotein</fullName>
    </recommendedName>
</protein>
<evidence type="ECO:0000313" key="3">
    <source>
        <dbReference type="Proteomes" id="UP001241571"/>
    </source>
</evidence>
<evidence type="ECO:0000313" key="2">
    <source>
        <dbReference type="EMBL" id="MDL4935823.1"/>
    </source>
</evidence>
<name>A0ABD4ZSV0_ENTGA</name>